<dbReference type="InterPro" id="IPR005543">
    <property type="entry name" value="PASTA_dom"/>
</dbReference>
<evidence type="ECO:0000256" key="1">
    <source>
        <dbReference type="SAM" id="MobiDB-lite"/>
    </source>
</evidence>
<feature type="compositionally biased region" description="Pro residues" evidence="1">
    <location>
        <begin position="412"/>
        <end position="426"/>
    </location>
</feature>
<dbReference type="PROSITE" id="PS51178">
    <property type="entry name" value="PASTA"/>
    <property type="match status" value="3"/>
</dbReference>
<dbReference type="Pfam" id="PF03793">
    <property type="entry name" value="PASTA"/>
    <property type="match status" value="3"/>
</dbReference>
<dbReference type="AlphaFoldDB" id="A0A318S2Z9"/>
<dbReference type="EMBL" id="QJSX01000015">
    <property type="protein sequence ID" value="PYE51194.1"/>
    <property type="molecule type" value="Genomic_DNA"/>
</dbReference>
<sequence>MARIDGKYEELGELSRQGDETLLAVKSDQGEALRLGWFDVSTPAARASFHRYRAALRDLSPAGLADVVARPGAYYSLWKPVEGALLADFLASGTKDEEAVDALGELAQKLARHGYALSDAEIVMQGNTPIVARLAPLERSTEEVASLNAPLLAQLSNGKVRRRREKRPRRRLTIWGVLPGLLFLAGAGYLGVQAAQIYLNPPVSSVPSVAGQDAQSAASTLVKAGYRVTFARGEEADARLGSVIGQDPEAGSSLHTGRLVTLTVNDPPPLTVPRVEDLSLDQARSALAEAQLRLGDVTTVDGGATNTEKGRIVAQLPPAGTTIARGQRVRVLVSSGIQARQTWLPDLGGMTFEQARDFVRNAGLVVTRVVQQTSDKPESTVLAQDPKPYAKVDAGTPVVLTIAKAAVAAPATPVPELPLPPQPRPVTPSDAAPSEQPSTPADETSTPDTATTPDEASTPSTTPTETSTPDTATTSAETSTPDATPPAEATTPDTTAPSDTAPSTNDTPDAAVDSAPTRAVQLDYTFPTTLPEGTVQIVVTDADGERALDFSQPSSAVAGARAEGEVTVRGDATFSVRVDGTEVGTFTR</sequence>
<dbReference type="CDD" id="cd06577">
    <property type="entry name" value="PASTA_pknB"/>
    <property type="match status" value="3"/>
</dbReference>
<keyword evidence="2" id="KW-0472">Membrane</keyword>
<gene>
    <name evidence="4" type="ORF">DES52_115126</name>
</gene>
<evidence type="ECO:0000259" key="3">
    <source>
        <dbReference type="PROSITE" id="PS51178"/>
    </source>
</evidence>
<feature type="domain" description="PASTA" evidence="3">
    <location>
        <begin position="200"/>
        <end position="265"/>
    </location>
</feature>
<dbReference type="Proteomes" id="UP000248326">
    <property type="component" value="Unassembled WGS sequence"/>
</dbReference>
<protein>
    <submittedName>
        <fullName evidence="4">Beta-lactam-binding protein with PASTA domain</fullName>
    </submittedName>
</protein>
<accession>A0A318S2Z9</accession>
<evidence type="ECO:0000313" key="5">
    <source>
        <dbReference type="Proteomes" id="UP000248326"/>
    </source>
</evidence>
<proteinExistence type="predicted"/>
<name>A0A318S2Z9_9DEIO</name>
<reference evidence="4 5" key="1">
    <citation type="submission" date="2018-06" db="EMBL/GenBank/DDBJ databases">
        <title>Genomic Encyclopedia of Type Strains, Phase IV (KMG-IV): sequencing the most valuable type-strain genomes for metagenomic binning, comparative biology and taxonomic classification.</title>
        <authorList>
            <person name="Goeker M."/>
        </authorList>
    </citation>
    <scope>NUCLEOTIDE SEQUENCE [LARGE SCALE GENOMIC DNA]</scope>
    <source>
        <strain evidence="4 5">DSM 18048</strain>
    </source>
</reference>
<feature type="domain" description="PASTA" evidence="3">
    <location>
        <begin position="338"/>
        <end position="404"/>
    </location>
</feature>
<feature type="region of interest" description="Disordered" evidence="1">
    <location>
        <begin position="412"/>
        <end position="518"/>
    </location>
</feature>
<comment type="caution">
    <text evidence="4">The sequence shown here is derived from an EMBL/GenBank/DDBJ whole genome shotgun (WGS) entry which is preliminary data.</text>
</comment>
<organism evidence="4 5">
    <name type="scientific">Deinococcus yavapaiensis KR-236</name>
    <dbReference type="NCBI Taxonomy" id="694435"/>
    <lineage>
        <taxon>Bacteria</taxon>
        <taxon>Thermotogati</taxon>
        <taxon>Deinococcota</taxon>
        <taxon>Deinococci</taxon>
        <taxon>Deinococcales</taxon>
        <taxon>Deinococcaceae</taxon>
        <taxon>Deinococcus</taxon>
    </lineage>
</organism>
<keyword evidence="2" id="KW-0812">Transmembrane</keyword>
<dbReference type="SMART" id="SM00740">
    <property type="entry name" value="PASTA"/>
    <property type="match status" value="3"/>
</dbReference>
<evidence type="ECO:0000256" key="2">
    <source>
        <dbReference type="SAM" id="Phobius"/>
    </source>
</evidence>
<feature type="compositionally biased region" description="Low complexity" evidence="1">
    <location>
        <begin position="437"/>
        <end position="504"/>
    </location>
</feature>
<feature type="transmembrane region" description="Helical" evidence="2">
    <location>
        <begin position="172"/>
        <end position="192"/>
    </location>
</feature>
<keyword evidence="5" id="KW-1185">Reference proteome</keyword>
<feature type="domain" description="PASTA" evidence="3">
    <location>
        <begin position="266"/>
        <end position="335"/>
    </location>
</feature>
<dbReference type="Gene3D" id="3.30.10.20">
    <property type="match status" value="3"/>
</dbReference>
<keyword evidence="2" id="KW-1133">Transmembrane helix</keyword>
<dbReference type="OrthoDB" id="54740at2"/>
<evidence type="ECO:0000313" key="4">
    <source>
        <dbReference type="EMBL" id="PYE51194.1"/>
    </source>
</evidence>